<evidence type="ECO:0000259" key="1">
    <source>
        <dbReference type="SMART" id="SM01043"/>
    </source>
</evidence>
<name>A0A6C7DXK5_ILUCY</name>
<dbReference type="InterPro" id="IPR051677">
    <property type="entry name" value="AfsR-DnrI-RedD_regulator"/>
</dbReference>
<protein>
    <recommendedName>
        <fullName evidence="1">Bacterial transcriptional activator domain-containing protein</fullName>
    </recommendedName>
</protein>
<evidence type="ECO:0000313" key="3">
    <source>
        <dbReference type="Proteomes" id="UP000011863"/>
    </source>
</evidence>
<dbReference type="InterPro" id="IPR011990">
    <property type="entry name" value="TPR-like_helical_dom_sf"/>
</dbReference>
<organism evidence="2 3">
    <name type="scientific">Ilumatobacter coccineus (strain NBRC 103263 / KCTC 29153 / YM16-304)</name>
    <dbReference type="NCBI Taxonomy" id="1313172"/>
    <lineage>
        <taxon>Bacteria</taxon>
        <taxon>Bacillati</taxon>
        <taxon>Actinomycetota</taxon>
        <taxon>Acidimicrobiia</taxon>
        <taxon>Acidimicrobiales</taxon>
        <taxon>Ilumatobacteraceae</taxon>
        <taxon>Ilumatobacter</taxon>
    </lineage>
</organism>
<dbReference type="Pfam" id="PF03704">
    <property type="entry name" value="BTAD"/>
    <property type="match status" value="1"/>
</dbReference>
<accession>A0A6C7DXK5</accession>
<dbReference type="OrthoDB" id="136365at2"/>
<proteinExistence type="predicted"/>
<dbReference type="KEGG" id="aym:YM304_08200"/>
<evidence type="ECO:0000313" key="2">
    <source>
        <dbReference type="EMBL" id="BAN01134.1"/>
    </source>
</evidence>
<dbReference type="InterPro" id="IPR027417">
    <property type="entry name" value="P-loop_NTPase"/>
</dbReference>
<dbReference type="RefSeq" id="WP_015440381.1">
    <property type="nucleotide sequence ID" value="NC_020520.1"/>
</dbReference>
<gene>
    <name evidence="2" type="ORF">YM304_08200</name>
</gene>
<dbReference type="SUPFAM" id="SSF48452">
    <property type="entry name" value="TPR-like"/>
    <property type="match status" value="1"/>
</dbReference>
<keyword evidence="3" id="KW-1185">Reference proteome</keyword>
<dbReference type="EMBL" id="AP012057">
    <property type="protein sequence ID" value="BAN01134.1"/>
    <property type="molecule type" value="Genomic_DNA"/>
</dbReference>
<dbReference type="SMART" id="SM01043">
    <property type="entry name" value="BTAD"/>
    <property type="match status" value="1"/>
</dbReference>
<dbReference type="InterPro" id="IPR036388">
    <property type="entry name" value="WH-like_DNA-bd_sf"/>
</dbReference>
<dbReference type="PANTHER" id="PTHR35807">
    <property type="entry name" value="TRANSCRIPTIONAL REGULATOR REDD-RELATED"/>
    <property type="match status" value="1"/>
</dbReference>
<dbReference type="Gene3D" id="1.25.40.10">
    <property type="entry name" value="Tetratricopeptide repeat domain"/>
    <property type="match status" value="1"/>
</dbReference>
<reference evidence="2 3" key="1">
    <citation type="journal article" date="2013" name="Int. J. Syst. Evol. Microbiol.">
        <title>Ilumatobacter nonamiense sp. nov. and Ilumatobacter coccineum sp. nov., isolated from seashore sand.</title>
        <authorList>
            <person name="Matsumoto A."/>
            <person name="Kasai H."/>
            <person name="Matsuo Y."/>
            <person name="Shizuri Y."/>
            <person name="Ichikawa N."/>
            <person name="Fujita N."/>
            <person name="Omura S."/>
            <person name="Takahashi Y."/>
        </authorList>
    </citation>
    <scope>NUCLEOTIDE SEQUENCE [LARGE SCALE GENOMIC DNA]</scope>
    <source>
        <strain evidence="3">NBRC 103263 / KCTC 29153 / YM16-304</strain>
    </source>
</reference>
<feature type="domain" description="Bacterial transcriptional activator" evidence="1">
    <location>
        <begin position="906"/>
        <end position="1049"/>
    </location>
</feature>
<dbReference type="Gene3D" id="1.10.10.10">
    <property type="entry name" value="Winged helix-like DNA-binding domain superfamily/Winged helix DNA-binding domain"/>
    <property type="match status" value="1"/>
</dbReference>
<dbReference type="Proteomes" id="UP000011863">
    <property type="component" value="Chromosome"/>
</dbReference>
<dbReference type="SUPFAM" id="SSF52540">
    <property type="entry name" value="P-loop containing nucleoside triphosphate hydrolases"/>
    <property type="match status" value="1"/>
</dbReference>
<dbReference type="InterPro" id="IPR005158">
    <property type="entry name" value="BTAD"/>
</dbReference>
<sequence>MGSAPATSTRGPPPRDGLAAVARATVIRVADEQRQRDLVPRRRLLDRLDDRFRCRLVLIEAGAGFGKTTVLRQAVAESLAIDSARELVVNCAPDGRTGGSARAVVAALAAQLGCEATPTATAIADAAIAVSPRHMVLWIDDVHHLSGSLQLIIDLLEQLPTNGHLVLVGRQIPKLPTARLVVDGQVSHLDEDDVRFDDDERSAFFHLRGASVDVDTISASSGWPALMELELASGRSGAADYLTEEVLVDTDERRITALKRLAQVDSIDDAMVRNVTDFDGGVAELVAGLPLVHLDESAATPDGGQATVAVLHDLLRDALLSQTSPAEAAAAASAIGNELLDRHDHVGAARRFVDAGDSDGIALVAQRLLDDLHFATSVDDRLAAVDIVRQELGDSPTALTLHAVTLAIVDPINSEAALAEARSAADAAGRTDLVALCLVRLAELAYGRGDALGVAQVGDEVDALKRLGEPVAARLGFLLDVWVRRLTGRAHEIVELIDDLIEQDALIDDEMRAVALFYRTISLGYNGHVREALAEVERNAADLPPGLFADRLGGFVTIQHWMLGEQSDEILQQASRLVDRIETRGQADLFVEGAATTAIFHATRGELTIAERLVERAEAKVETLPDQAWGRHTISQARAVVDVLRGDEASAATRLDRTIPSGGPHDGLPSHLYNLTAALSYLLVPRTRDAWESTYTAPDLDVRTEVGRALVALREEGDVAPAAALPWHEVHRLRPWALEPHLVELGVAAVAGGERNGLSALIGLRHDPLAVLDRLTSSGDDRLGKAATEAIRITPRRPHSAIDLGVLGPLSVVRNGVEEADTPAWRRARVRDLLSLLVFERKVSRARAAEVLWPDKAAKAGQNNLRVNLSHLLDAFEPTRVGASPSWFVRVESDSLRLDESEFLRLDVDRFSDLVATARGLDTTAPRQALDAHLAACELFRGEYLVGSSIHDAAYFESLRLRGAFVDSSVRAADLLLSIGEHREAERVAMRASAIEPLNESSQRVLAAALLAQRRVGAASEVLHHLLRQLGEIKIPPEPETARLAARLGIDLSQL</sequence>
<dbReference type="AlphaFoldDB" id="A0A6C7DXK5"/>